<comment type="caution">
    <text evidence="1">The sequence shown here is derived from an EMBL/GenBank/DDBJ whole genome shotgun (WGS) entry which is preliminary data.</text>
</comment>
<proteinExistence type="predicted"/>
<dbReference type="InterPro" id="IPR019660">
    <property type="entry name" value="Put_sensory_transdc_reg_YbjN"/>
</dbReference>
<evidence type="ECO:0000313" key="1">
    <source>
        <dbReference type="EMBL" id="TXS96528.1"/>
    </source>
</evidence>
<reference evidence="1 2" key="1">
    <citation type="submission" date="2019-08" db="EMBL/GenBank/DDBJ databases">
        <title>Parahaliea maris sp. nov., isolated from the surface seawater.</title>
        <authorList>
            <person name="Liu Y."/>
        </authorList>
    </citation>
    <scope>NUCLEOTIDE SEQUENCE [LARGE SCALE GENOMIC DNA]</scope>
    <source>
        <strain evidence="1 2">HSLHS9</strain>
    </source>
</reference>
<dbReference type="Proteomes" id="UP000321039">
    <property type="component" value="Unassembled WGS sequence"/>
</dbReference>
<dbReference type="EMBL" id="VRZA01000001">
    <property type="protein sequence ID" value="TXS96528.1"/>
    <property type="molecule type" value="Genomic_DNA"/>
</dbReference>
<name>A0A5C9A6V7_9GAMM</name>
<dbReference type="AlphaFoldDB" id="A0A5C9A6V7"/>
<protein>
    <submittedName>
        <fullName evidence="1">YbjN domain-containing protein</fullName>
    </submittedName>
</protein>
<accession>A0A5C9A6V7</accession>
<keyword evidence="2" id="KW-1185">Reference proteome</keyword>
<dbReference type="RefSeq" id="WP_148066800.1">
    <property type="nucleotide sequence ID" value="NZ_VRZA01000001.1"/>
</dbReference>
<dbReference type="Pfam" id="PF10722">
    <property type="entry name" value="YbjN"/>
    <property type="match status" value="1"/>
</dbReference>
<gene>
    <name evidence="1" type="ORF">FV139_03355</name>
</gene>
<evidence type="ECO:0000313" key="2">
    <source>
        <dbReference type="Proteomes" id="UP000321039"/>
    </source>
</evidence>
<organism evidence="1 2">
    <name type="scientific">Parahaliea maris</name>
    <dbReference type="NCBI Taxonomy" id="2716870"/>
    <lineage>
        <taxon>Bacteria</taxon>
        <taxon>Pseudomonadati</taxon>
        <taxon>Pseudomonadota</taxon>
        <taxon>Gammaproteobacteria</taxon>
        <taxon>Cellvibrionales</taxon>
        <taxon>Halieaceae</taxon>
        <taxon>Parahaliea</taxon>
    </lineage>
</organism>
<sequence length="156" mass="17454">MSTLHKPNRALLERWMDETKVAFELCGECEGLHVRALQALEGVVDSRLLLEHYGLVFSTGLEVRPMALLPLAADLGRLNMDFPHLKIFLDIIDDATPQLVIAGFLPVHAGLSREQFAAFVVMTMEGTRQLAEECLRLDYLFPEGDPQRGSPSRSLH</sequence>